<feature type="region of interest" description="Disordered" evidence="1">
    <location>
        <begin position="98"/>
        <end position="133"/>
    </location>
</feature>
<feature type="region of interest" description="Disordered" evidence="1">
    <location>
        <begin position="29"/>
        <end position="51"/>
    </location>
</feature>
<dbReference type="OrthoDB" id="6155318at2759"/>
<reference evidence="2 3" key="1">
    <citation type="submission" date="2018-11" db="EMBL/GenBank/DDBJ databases">
        <authorList>
            <consortium name="Pathogen Informatics"/>
        </authorList>
    </citation>
    <scope>NUCLEOTIDE SEQUENCE [LARGE SCALE GENOMIC DNA]</scope>
</reference>
<sequence length="133" mass="14495">MLKPAYTWGPALDDHRNKFLSQIRLREQRKKKQQEVETSESKLSTSQLSVTGRKLNSDAHLQTTCSCPALSAAKADEPSFFQSKLNIAEKMTTAHAKDLMKRGEPGTASPSEDLTVGVSDAANTVSSTTSNNL</sequence>
<feature type="compositionally biased region" description="Polar residues" evidence="1">
    <location>
        <begin position="41"/>
        <end position="50"/>
    </location>
</feature>
<evidence type="ECO:0000256" key="1">
    <source>
        <dbReference type="SAM" id="MobiDB-lite"/>
    </source>
</evidence>
<dbReference type="Proteomes" id="UP000281553">
    <property type="component" value="Unassembled WGS sequence"/>
</dbReference>
<gene>
    <name evidence="2" type="ORF">DILT_LOCUS16747</name>
</gene>
<keyword evidence="3" id="KW-1185">Reference proteome</keyword>
<organism evidence="2 3">
    <name type="scientific">Dibothriocephalus latus</name>
    <name type="common">Fish tapeworm</name>
    <name type="synonym">Diphyllobothrium latum</name>
    <dbReference type="NCBI Taxonomy" id="60516"/>
    <lineage>
        <taxon>Eukaryota</taxon>
        <taxon>Metazoa</taxon>
        <taxon>Spiralia</taxon>
        <taxon>Lophotrochozoa</taxon>
        <taxon>Platyhelminthes</taxon>
        <taxon>Cestoda</taxon>
        <taxon>Eucestoda</taxon>
        <taxon>Diphyllobothriidea</taxon>
        <taxon>Diphyllobothriidae</taxon>
        <taxon>Dibothriocephalus</taxon>
    </lineage>
</organism>
<evidence type="ECO:0000313" key="3">
    <source>
        <dbReference type="Proteomes" id="UP000281553"/>
    </source>
</evidence>
<name>A0A3P7MZH8_DIBLA</name>
<feature type="compositionally biased region" description="Polar residues" evidence="1">
    <location>
        <begin position="121"/>
        <end position="133"/>
    </location>
</feature>
<accession>A0A3P7MZH8</accession>
<dbReference type="AlphaFoldDB" id="A0A3P7MZH8"/>
<proteinExistence type="predicted"/>
<evidence type="ECO:0000313" key="2">
    <source>
        <dbReference type="EMBL" id="VDN35335.1"/>
    </source>
</evidence>
<protein>
    <submittedName>
        <fullName evidence="2">Uncharacterized protein</fullName>
    </submittedName>
</protein>
<dbReference type="EMBL" id="UYRU01086870">
    <property type="protein sequence ID" value="VDN35335.1"/>
    <property type="molecule type" value="Genomic_DNA"/>
</dbReference>